<evidence type="ECO:0000256" key="2">
    <source>
        <dbReference type="SAM" id="Phobius"/>
    </source>
</evidence>
<evidence type="ECO:0000313" key="4">
    <source>
        <dbReference type="Proteomes" id="UP001491310"/>
    </source>
</evidence>
<accession>A0ABR2Z492</accession>
<gene>
    <name evidence="3" type="ORF">WJX75_006896</name>
</gene>
<dbReference type="InterPro" id="IPR007577">
    <property type="entry name" value="GlycoTrfase_DXD_sugar-bd_CS"/>
</dbReference>
<organism evidence="3 4">
    <name type="scientific">Coccomyxa subellipsoidea</name>
    <dbReference type="NCBI Taxonomy" id="248742"/>
    <lineage>
        <taxon>Eukaryota</taxon>
        <taxon>Viridiplantae</taxon>
        <taxon>Chlorophyta</taxon>
        <taxon>core chlorophytes</taxon>
        <taxon>Trebouxiophyceae</taxon>
        <taxon>Trebouxiophyceae incertae sedis</taxon>
        <taxon>Coccomyxaceae</taxon>
        <taxon>Coccomyxa</taxon>
    </lineage>
</organism>
<sequence length="435" mass="49022">MVLQRKLAEDPWQEREDEGLEGVEWDDSASGRHVRKRGLKEITIPHIIHQVFLDGEAALEEEERKEERAGKEFRRFNHRWRNSCQKLHPGWRHMFWDNQAAEELLLERYPWFLDTWRSYPRVVHRGDAIRPFLLHAYGGLYMDVDVECFDATDKMIDGFDLVLQLEDSGNKSLNNAVMAGAPGLEIWSIMHGLLRDRAPHLVAMHNKTRSQRDMSHAVLFATGPWLLRDAFKEFSGEAGDLATGYAGEHTVKGTHVMVYALGQWFEPCEWSDLSCHALVDIAAVSGTPLRGIVGHHKNAGTWLKGYGDEAPSPLSLKLRLRLRADTWATLAMGAALVVAMGGVLCMRMFKRRKRWRVGCASNLPAWGHRRVTSLNSFGSLANLGSTELVGLERRAVSYGSRLSSLGGTFGSKAKLARPASQQKFVILSEIEKGEL</sequence>
<evidence type="ECO:0000256" key="1">
    <source>
        <dbReference type="ARBA" id="ARBA00022679"/>
    </source>
</evidence>
<protein>
    <recommendedName>
        <fullName evidence="5">Glycosyltransferase family 32 protein</fullName>
    </recommendedName>
</protein>
<keyword evidence="2" id="KW-0472">Membrane</keyword>
<dbReference type="InterPro" id="IPR029044">
    <property type="entry name" value="Nucleotide-diphossugar_trans"/>
</dbReference>
<keyword evidence="2" id="KW-0812">Transmembrane</keyword>
<dbReference type="EMBL" id="JALJOT010000001">
    <property type="protein sequence ID" value="KAK9918785.1"/>
    <property type="molecule type" value="Genomic_DNA"/>
</dbReference>
<dbReference type="Pfam" id="PF04488">
    <property type="entry name" value="Gly_transf_sug"/>
    <property type="match status" value="1"/>
</dbReference>
<evidence type="ECO:0000313" key="3">
    <source>
        <dbReference type="EMBL" id="KAK9918785.1"/>
    </source>
</evidence>
<keyword evidence="1" id="KW-0808">Transferase</keyword>
<dbReference type="SUPFAM" id="SSF53448">
    <property type="entry name" value="Nucleotide-diphospho-sugar transferases"/>
    <property type="match status" value="1"/>
</dbReference>
<name>A0ABR2Z492_9CHLO</name>
<dbReference type="PANTHER" id="PTHR32385">
    <property type="entry name" value="MANNOSYL PHOSPHORYLINOSITOL CERAMIDE SYNTHASE"/>
    <property type="match status" value="1"/>
</dbReference>
<dbReference type="PANTHER" id="PTHR32385:SF15">
    <property type="entry name" value="INOSITOL PHOSPHOCERAMIDE MANNOSYLTRANSFERASE 1"/>
    <property type="match status" value="1"/>
</dbReference>
<dbReference type="Proteomes" id="UP001491310">
    <property type="component" value="Unassembled WGS sequence"/>
</dbReference>
<feature type="transmembrane region" description="Helical" evidence="2">
    <location>
        <begin position="327"/>
        <end position="346"/>
    </location>
</feature>
<keyword evidence="2" id="KW-1133">Transmembrane helix</keyword>
<keyword evidence="4" id="KW-1185">Reference proteome</keyword>
<proteinExistence type="predicted"/>
<evidence type="ECO:0008006" key="5">
    <source>
        <dbReference type="Google" id="ProtNLM"/>
    </source>
</evidence>
<dbReference type="Gene3D" id="3.90.550.20">
    <property type="match status" value="1"/>
</dbReference>
<dbReference type="InterPro" id="IPR051706">
    <property type="entry name" value="Glycosyltransferase_domain"/>
</dbReference>
<comment type="caution">
    <text evidence="3">The sequence shown here is derived from an EMBL/GenBank/DDBJ whole genome shotgun (WGS) entry which is preliminary data.</text>
</comment>
<reference evidence="3 4" key="1">
    <citation type="journal article" date="2024" name="Nat. Commun.">
        <title>Phylogenomics reveals the evolutionary origins of lichenization in chlorophyte algae.</title>
        <authorList>
            <person name="Puginier C."/>
            <person name="Libourel C."/>
            <person name="Otte J."/>
            <person name="Skaloud P."/>
            <person name="Haon M."/>
            <person name="Grisel S."/>
            <person name="Petersen M."/>
            <person name="Berrin J.G."/>
            <person name="Delaux P.M."/>
            <person name="Dal Grande F."/>
            <person name="Keller J."/>
        </authorList>
    </citation>
    <scope>NUCLEOTIDE SEQUENCE [LARGE SCALE GENOMIC DNA]</scope>
    <source>
        <strain evidence="3 4">SAG 216-7</strain>
    </source>
</reference>